<accession>A0A0D2FMH4</accession>
<keyword evidence="3" id="KW-1185">Reference proteome</keyword>
<feature type="compositionally biased region" description="Basic and acidic residues" evidence="1">
    <location>
        <begin position="161"/>
        <end position="181"/>
    </location>
</feature>
<evidence type="ECO:0000313" key="3">
    <source>
        <dbReference type="Proteomes" id="UP000054266"/>
    </source>
</evidence>
<sequence>MADYEESNHGISQLEERLADAVSGYANAHDDPDMDDAGRHKALHHHSTEIAYTAQEILTHDPDHSEAQKLLTIFALSLNGQFRHHHYRTLGLVEDESEYEELEHVPWMPEHLPDEDHSGLLEAMTLPSNEDHRYHGDDDDEVNIEADYHESNEDDYERGEDESGKGREHGESEGDHDDLGQ</sequence>
<protein>
    <submittedName>
        <fullName evidence="2">Uncharacterized protein</fullName>
    </submittedName>
</protein>
<feature type="region of interest" description="Disordered" evidence="1">
    <location>
        <begin position="126"/>
        <end position="181"/>
    </location>
</feature>
<dbReference type="EMBL" id="KN846958">
    <property type="protein sequence ID" value="KIW69348.1"/>
    <property type="molecule type" value="Genomic_DNA"/>
</dbReference>
<proteinExistence type="predicted"/>
<evidence type="ECO:0000313" key="2">
    <source>
        <dbReference type="EMBL" id="KIW69348.1"/>
    </source>
</evidence>
<evidence type="ECO:0000256" key="1">
    <source>
        <dbReference type="SAM" id="MobiDB-lite"/>
    </source>
</evidence>
<dbReference type="HOGENOM" id="CLU_101851_0_0_1"/>
<organism evidence="2 3">
    <name type="scientific">Phialophora macrospora</name>
    <dbReference type="NCBI Taxonomy" id="1851006"/>
    <lineage>
        <taxon>Eukaryota</taxon>
        <taxon>Fungi</taxon>
        <taxon>Dikarya</taxon>
        <taxon>Ascomycota</taxon>
        <taxon>Pezizomycotina</taxon>
        <taxon>Eurotiomycetes</taxon>
        <taxon>Chaetothyriomycetidae</taxon>
        <taxon>Chaetothyriales</taxon>
        <taxon>Herpotrichiellaceae</taxon>
        <taxon>Phialophora</taxon>
    </lineage>
</organism>
<reference evidence="2 3" key="1">
    <citation type="submission" date="2015-01" db="EMBL/GenBank/DDBJ databases">
        <title>The Genome Sequence of Capronia semiimmersa CBS27337.</title>
        <authorList>
            <consortium name="The Broad Institute Genomics Platform"/>
            <person name="Cuomo C."/>
            <person name="de Hoog S."/>
            <person name="Gorbushina A."/>
            <person name="Stielow B."/>
            <person name="Teixiera M."/>
            <person name="Abouelleil A."/>
            <person name="Chapman S.B."/>
            <person name="Priest M."/>
            <person name="Young S.K."/>
            <person name="Wortman J."/>
            <person name="Nusbaum C."/>
            <person name="Birren B."/>
        </authorList>
    </citation>
    <scope>NUCLEOTIDE SEQUENCE [LARGE SCALE GENOMIC DNA]</scope>
    <source>
        <strain evidence="2 3">CBS 27337</strain>
    </source>
</reference>
<dbReference type="Proteomes" id="UP000054266">
    <property type="component" value="Unassembled WGS sequence"/>
</dbReference>
<name>A0A0D2FMH4_9EURO</name>
<gene>
    <name evidence="2" type="ORF">PV04_05229</name>
</gene>
<dbReference type="AlphaFoldDB" id="A0A0D2FMH4"/>